<dbReference type="PANTHER" id="PTHR24123">
    <property type="entry name" value="ANKYRIN REPEAT-CONTAINING"/>
    <property type="match status" value="1"/>
</dbReference>
<feature type="repeat" description="ANK" evidence="3">
    <location>
        <begin position="105"/>
        <end position="137"/>
    </location>
</feature>
<dbReference type="Pfam" id="PF00023">
    <property type="entry name" value="Ank"/>
    <property type="match status" value="2"/>
</dbReference>
<dbReference type="Pfam" id="PF12796">
    <property type="entry name" value="Ank_2"/>
    <property type="match status" value="2"/>
</dbReference>
<feature type="repeat" description="ANK" evidence="3">
    <location>
        <begin position="237"/>
        <end position="269"/>
    </location>
</feature>
<sequence length="542" mass="58100">MFCCRKSRYAVLSDSPPRPLLKLNQSSAQPLLKKVEDYGARDIVVGNTNVGEFLFQEKAQKGQTGKTSEADGLLDSPPLFSNDDNPEHIKNQLQRGADANQVGRAGITPLIHAVILGNIGNARVLLDHGVDIDATDHSKNTALTHAIVARRETLVHLLLARGANIEGTVQNSVVTPLRMALRFSPSIAKTLLAHGANTETPNSTGETPLVFTCYLGEFSAFNALVENQANLETKDSLGRTPLTLAVIDNRLDMAELLLSNGAEINAIDKNGNTPLTLAIDKGHLELAKMLLARRANVQYSGDGTSFWLLLRASKQDDPSLLNAVLRATAYSSENSLPPSLLYHLFPSSTVFDDAAVRALRRDDHIGILDVLYFQGRLTGIPYTPLFSFIFMFDPHPNAPGSVQNNLDKALFNAAKGGAVQIALDAIASGANLKAVDMTTRLTPLEIAASNGCLNVVTALAPLLQTEHDDALIAGANSRYVNLALIAAAKAGHMNVVHQLLVMGADPLAADEDGVSAFQHANMSGNLDFETTMMLLAERPSLA</sequence>
<evidence type="ECO:0000313" key="5">
    <source>
        <dbReference type="Proteomes" id="UP001549320"/>
    </source>
</evidence>
<protein>
    <submittedName>
        <fullName evidence="4">Ankyrin repeat protein</fullName>
    </submittedName>
</protein>
<dbReference type="PROSITE" id="PS50297">
    <property type="entry name" value="ANK_REP_REGION"/>
    <property type="match status" value="3"/>
</dbReference>
<dbReference type="Proteomes" id="UP001549320">
    <property type="component" value="Unassembled WGS sequence"/>
</dbReference>
<feature type="repeat" description="ANK" evidence="3">
    <location>
        <begin position="204"/>
        <end position="236"/>
    </location>
</feature>
<dbReference type="InterPro" id="IPR036770">
    <property type="entry name" value="Ankyrin_rpt-contain_sf"/>
</dbReference>
<dbReference type="PANTHER" id="PTHR24123:SF33">
    <property type="entry name" value="PROTEIN HOS4"/>
    <property type="match status" value="1"/>
</dbReference>
<feature type="repeat" description="ANK" evidence="3">
    <location>
        <begin position="270"/>
        <end position="302"/>
    </location>
</feature>
<proteinExistence type="predicted"/>
<dbReference type="InterPro" id="IPR051165">
    <property type="entry name" value="Multifunctional_ANK_Repeat"/>
</dbReference>
<reference evidence="4 5" key="1">
    <citation type="submission" date="2024-06" db="EMBL/GenBank/DDBJ databases">
        <title>Sorghum-associated microbial communities from plants grown in Nebraska, USA.</title>
        <authorList>
            <person name="Schachtman D."/>
        </authorList>
    </citation>
    <scope>NUCLEOTIDE SEQUENCE [LARGE SCALE GENOMIC DNA]</scope>
    <source>
        <strain evidence="4 5">2709</strain>
    </source>
</reference>
<accession>A0ABV2QIX6</accession>
<evidence type="ECO:0000256" key="2">
    <source>
        <dbReference type="ARBA" id="ARBA00023043"/>
    </source>
</evidence>
<organism evidence="4 5">
    <name type="scientific">Ottowia thiooxydans</name>
    <dbReference type="NCBI Taxonomy" id="219182"/>
    <lineage>
        <taxon>Bacteria</taxon>
        <taxon>Pseudomonadati</taxon>
        <taxon>Pseudomonadota</taxon>
        <taxon>Betaproteobacteria</taxon>
        <taxon>Burkholderiales</taxon>
        <taxon>Comamonadaceae</taxon>
        <taxon>Ottowia</taxon>
    </lineage>
</organism>
<dbReference type="SMART" id="SM00248">
    <property type="entry name" value="ANK"/>
    <property type="match status" value="9"/>
</dbReference>
<dbReference type="PROSITE" id="PS50088">
    <property type="entry name" value="ANK_REPEAT"/>
    <property type="match status" value="4"/>
</dbReference>
<dbReference type="SUPFAM" id="SSF48403">
    <property type="entry name" value="Ankyrin repeat"/>
    <property type="match status" value="2"/>
</dbReference>
<gene>
    <name evidence="4" type="ORF">ABIE13_005624</name>
</gene>
<name>A0ABV2QIX6_9BURK</name>
<comment type="caution">
    <text evidence="4">The sequence shown here is derived from an EMBL/GenBank/DDBJ whole genome shotgun (WGS) entry which is preliminary data.</text>
</comment>
<dbReference type="InterPro" id="IPR002110">
    <property type="entry name" value="Ankyrin_rpt"/>
</dbReference>
<dbReference type="EMBL" id="JBEPSH010000019">
    <property type="protein sequence ID" value="MET4580483.1"/>
    <property type="molecule type" value="Genomic_DNA"/>
</dbReference>
<dbReference type="RefSeq" id="WP_354449455.1">
    <property type="nucleotide sequence ID" value="NZ_JBEPSH010000019.1"/>
</dbReference>
<keyword evidence="1" id="KW-0677">Repeat</keyword>
<evidence type="ECO:0000256" key="3">
    <source>
        <dbReference type="PROSITE-ProRule" id="PRU00023"/>
    </source>
</evidence>
<dbReference type="Gene3D" id="1.25.40.20">
    <property type="entry name" value="Ankyrin repeat-containing domain"/>
    <property type="match status" value="4"/>
</dbReference>
<keyword evidence="5" id="KW-1185">Reference proteome</keyword>
<evidence type="ECO:0000256" key="1">
    <source>
        <dbReference type="ARBA" id="ARBA00022737"/>
    </source>
</evidence>
<keyword evidence="2 3" id="KW-0040">ANK repeat</keyword>
<evidence type="ECO:0000313" key="4">
    <source>
        <dbReference type="EMBL" id="MET4580483.1"/>
    </source>
</evidence>